<organism evidence="10 11">
    <name type="scientific">Podarcis muralis</name>
    <name type="common">Wall lizard</name>
    <name type="synonym">Lacerta muralis</name>
    <dbReference type="NCBI Taxonomy" id="64176"/>
    <lineage>
        <taxon>Eukaryota</taxon>
        <taxon>Metazoa</taxon>
        <taxon>Chordata</taxon>
        <taxon>Craniata</taxon>
        <taxon>Vertebrata</taxon>
        <taxon>Euteleostomi</taxon>
        <taxon>Lepidosauria</taxon>
        <taxon>Squamata</taxon>
        <taxon>Bifurcata</taxon>
        <taxon>Unidentata</taxon>
        <taxon>Episquamata</taxon>
        <taxon>Laterata</taxon>
        <taxon>Lacertibaenia</taxon>
        <taxon>Lacertidae</taxon>
        <taxon>Podarcis</taxon>
    </lineage>
</organism>
<dbReference type="GO" id="GO:1902742">
    <property type="term" value="P:apoptotic process involved in development"/>
    <property type="evidence" value="ECO:0007669"/>
    <property type="project" value="TreeGrafter"/>
</dbReference>
<evidence type="ECO:0000256" key="4">
    <source>
        <dbReference type="ARBA" id="ARBA00022692"/>
    </source>
</evidence>
<feature type="transmembrane region" description="Helical" evidence="9">
    <location>
        <begin position="294"/>
        <end position="313"/>
    </location>
</feature>
<evidence type="ECO:0000313" key="10">
    <source>
        <dbReference type="Ensembl" id="ENSPMRP00000024189.1"/>
    </source>
</evidence>
<keyword evidence="5" id="KW-0053">Apoptosis</keyword>
<dbReference type="GO" id="GO:0045663">
    <property type="term" value="P:positive regulation of myoblast differentiation"/>
    <property type="evidence" value="ECO:0007669"/>
    <property type="project" value="Ensembl"/>
</dbReference>
<dbReference type="KEGG" id="pmua:114603599"/>
<keyword evidence="11" id="KW-1185">Reference proteome</keyword>
<protein>
    <recommendedName>
        <fullName evidence="9">XK-related protein</fullName>
    </recommendedName>
</protein>
<dbReference type="RefSeq" id="XP_028598572.1">
    <property type="nucleotide sequence ID" value="XM_028742739.1"/>
</dbReference>
<comment type="subcellular location">
    <subcellularLocation>
        <location evidence="1">Cell membrane</location>
        <topology evidence="1">Multi-pass membrane protein</topology>
    </subcellularLocation>
    <subcellularLocation>
        <location evidence="9">Membrane</location>
        <topology evidence="9">Multi-pass membrane protein</topology>
    </subcellularLocation>
</comment>
<dbReference type="GO" id="GO:0043652">
    <property type="term" value="P:engulfment of apoptotic cell"/>
    <property type="evidence" value="ECO:0007669"/>
    <property type="project" value="Ensembl"/>
</dbReference>
<reference evidence="10 11" key="1">
    <citation type="journal article" date="2019" name="Proc. Natl. Acad. Sci. U.S.A.">
        <title>Regulatory changes in pterin and carotenoid genes underlie balanced color polymorphisms in the wall lizard.</title>
        <authorList>
            <person name="Andrade P."/>
            <person name="Pinho C."/>
            <person name="Perez I de Lanuza G."/>
            <person name="Afonso S."/>
            <person name="Brejcha J."/>
            <person name="Rubin C.J."/>
            <person name="Wallerman O."/>
            <person name="Pereira P."/>
            <person name="Sabatino S.J."/>
            <person name="Bellati A."/>
            <person name="Pellitteri-Rosa D."/>
            <person name="Bosakova Z."/>
            <person name="Bunikis I."/>
            <person name="Carretero M.A."/>
            <person name="Feiner N."/>
            <person name="Marsik P."/>
            <person name="Pauperio F."/>
            <person name="Salvi D."/>
            <person name="Soler L."/>
            <person name="While G.M."/>
            <person name="Uller T."/>
            <person name="Font E."/>
            <person name="Andersson L."/>
            <person name="Carneiro M."/>
        </authorList>
    </citation>
    <scope>NUCLEOTIDE SEQUENCE</scope>
</reference>
<comment type="similarity">
    <text evidence="2 9">Belongs to the XK family.</text>
</comment>
<dbReference type="AlphaFoldDB" id="A0A670JKZ6"/>
<evidence type="ECO:0000256" key="6">
    <source>
        <dbReference type="ARBA" id="ARBA00022989"/>
    </source>
</evidence>
<feature type="transmembrane region" description="Helical" evidence="9">
    <location>
        <begin position="325"/>
        <end position="346"/>
    </location>
</feature>
<feature type="transmembrane region" description="Helical" evidence="9">
    <location>
        <begin position="210"/>
        <end position="237"/>
    </location>
</feature>
<dbReference type="GO" id="GO:0005886">
    <property type="term" value="C:plasma membrane"/>
    <property type="evidence" value="ECO:0007669"/>
    <property type="project" value="UniProtKB-SubCell"/>
</dbReference>
<feature type="transmembrane region" description="Helical" evidence="9">
    <location>
        <begin position="168"/>
        <end position="189"/>
    </location>
</feature>
<dbReference type="CTD" id="55113"/>
<dbReference type="PANTHER" id="PTHR16024:SF8">
    <property type="entry name" value="XK-RELATED PROTEIN 8"/>
    <property type="match status" value="1"/>
</dbReference>
<comment type="catalytic activity">
    <reaction evidence="8">
        <text>a 1,2-diacyl-sn-glycero-3-phospho-L-serine(in) = a 1,2-diacyl-sn-glycero-3-phospho-L-serine(out)</text>
        <dbReference type="Rhea" id="RHEA:38663"/>
        <dbReference type="ChEBI" id="CHEBI:57262"/>
    </reaction>
</comment>
<evidence type="ECO:0000313" key="11">
    <source>
        <dbReference type="Proteomes" id="UP000472272"/>
    </source>
</evidence>
<keyword evidence="7 9" id="KW-0472">Membrane</keyword>
<dbReference type="Ensembl" id="ENSPMRT00000025654.1">
    <property type="protein sequence ID" value="ENSPMRP00000024189.1"/>
    <property type="gene ID" value="ENSPMRG00000015639.1"/>
</dbReference>
<keyword evidence="3" id="KW-1003">Cell membrane</keyword>
<dbReference type="GO" id="GO:0070782">
    <property type="term" value="P:phosphatidylserine exposure on apoptotic cell surface"/>
    <property type="evidence" value="ECO:0007669"/>
    <property type="project" value="Ensembl"/>
</dbReference>
<dbReference type="GO" id="GO:0002513">
    <property type="term" value="P:tolerance induction to self antigen"/>
    <property type="evidence" value="ECO:0007669"/>
    <property type="project" value="Ensembl"/>
</dbReference>
<dbReference type="OrthoDB" id="6136301at2759"/>
<proteinExistence type="inferred from homology"/>
<evidence type="ECO:0000256" key="8">
    <source>
        <dbReference type="ARBA" id="ARBA00024479"/>
    </source>
</evidence>
<keyword evidence="4 9" id="KW-0812">Transmembrane</keyword>
<dbReference type="GeneID" id="114603599"/>
<feature type="transmembrane region" description="Helical" evidence="9">
    <location>
        <begin position="23"/>
        <end position="43"/>
    </location>
</feature>
<evidence type="ECO:0000256" key="3">
    <source>
        <dbReference type="ARBA" id="ARBA00022475"/>
    </source>
</evidence>
<evidence type="ECO:0000256" key="5">
    <source>
        <dbReference type="ARBA" id="ARBA00022703"/>
    </source>
</evidence>
<reference evidence="10" key="2">
    <citation type="submission" date="2025-08" db="UniProtKB">
        <authorList>
            <consortium name="Ensembl"/>
        </authorList>
    </citation>
    <scope>IDENTIFICATION</scope>
</reference>
<dbReference type="GO" id="GO:0051649">
    <property type="term" value="P:establishment of localization in cell"/>
    <property type="evidence" value="ECO:0007669"/>
    <property type="project" value="Ensembl"/>
</dbReference>
<dbReference type="PANTHER" id="PTHR16024">
    <property type="entry name" value="XK-RELATED PROTEIN"/>
    <property type="match status" value="1"/>
</dbReference>
<evidence type="ECO:0000256" key="1">
    <source>
        <dbReference type="ARBA" id="ARBA00004651"/>
    </source>
</evidence>
<dbReference type="Proteomes" id="UP000472272">
    <property type="component" value="Chromosome 8"/>
</dbReference>
<gene>
    <name evidence="10" type="primary">XKR8</name>
</gene>
<evidence type="ECO:0000256" key="7">
    <source>
        <dbReference type="ARBA" id="ARBA00023136"/>
    </source>
</evidence>
<feature type="transmembrane region" description="Helical" evidence="9">
    <location>
        <begin position="55"/>
        <end position="79"/>
    </location>
</feature>
<dbReference type="GO" id="GO:0097350">
    <property type="term" value="P:neutrophil clearance"/>
    <property type="evidence" value="ECO:0007669"/>
    <property type="project" value="Ensembl"/>
</dbReference>
<dbReference type="InterPro" id="IPR018629">
    <property type="entry name" value="XK-rel"/>
</dbReference>
<dbReference type="OMA" id="PKLWRPP"/>
<reference evidence="10" key="3">
    <citation type="submission" date="2025-09" db="UniProtKB">
        <authorList>
            <consortium name="Ensembl"/>
        </authorList>
    </citation>
    <scope>IDENTIFICATION</scope>
</reference>
<dbReference type="InterPro" id="IPR050895">
    <property type="entry name" value="XK-related_scramblase"/>
</dbReference>
<dbReference type="Pfam" id="PF09815">
    <property type="entry name" value="XK-related"/>
    <property type="match status" value="1"/>
</dbReference>
<accession>A0A670JKZ6</accession>
<name>A0A670JKZ6_PODMU</name>
<feature type="transmembrane region" description="Helical" evidence="9">
    <location>
        <begin position="91"/>
        <end position="107"/>
    </location>
</feature>
<evidence type="ECO:0000256" key="9">
    <source>
        <dbReference type="RuleBase" id="RU910716"/>
    </source>
</evidence>
<evidence type="ECO:0000256" key="2">
    <source>
        <dbReference type="ARBA" id="ARBA00008789"/>
    </source>
</evidence>
<feature type="transmembrane region" description="Helical" evidence="9">
    <location>
        <begin position="267"/>
        <end position="285"/>
    </location>
</feature>
<keyword evidence="6 9" id="KW-1133">Transmembrane helix</keyword>
<dbReference type="GeneTree" id="ENSGT01140000282565"/>
<sequence>MAWSGCGPSCNAPWPPRYRYWDLAFALMGTAAFLVDLGADAWVAASYLKAGDYHWGGLVLGLLALSSLVTQFFSCAWYWSDPPDLMEALPARRTLLVLHILQLGYLYRCFYVLKVGFRVCRTKADKDIAYAVFLSHDISFLRLFETFLESAPQLVLGLYIILCTKKAEIFQVLGICTSFLCIAWALLDYHQTLRSFLREKHKLGRRSSTIYFLWNFLLVCPRILCLALFAVVFPSYISLHFLAVWSAMFLWVTLQGTDFMEHAAFEWPYRAVVAVILYFCWFNVAEGKTCYRSAIYYTFLLVDSAILAVSWLWNTVPLNYDSHFAAHALYAALPCYVAGILLRSVYYKCLHPTLQAAVPVTGDEMDNVDLAGKGMAAFRQLVVRGHGDQEAIRGYVNRRAYGLAQSFFAGTSKVAQHQGNGTLGDSCL</sequence>
<dbReference type="GO" id="GO:0017128">
    <property type="term" value="F:phospholipid scramblase activity"/>
    <property type="evidence" value="ECO:0007669"/>
    <property type="project" value="Ensembl"/>
</dbReference>